<evidence type="ECO:0000313" key="5">
    <source>
        <dbReference type="RefSeq" id="XP_005359673.1"/>
    </source>
</evidence>
<gene>
    <name evidence="5" type="primary">LOC101991947</name>
</gene>
<dbReference type="PANTHER" id="PTHR14224:SF22">
    <property type="entry name" value="OOG4 PROTEIN-RELATED"/>
    <property type="match status" value="1"/>
</dbReference>
<keyword evidence="1" id="KW-0433">Leucine-rich repeat</keyword>
<proteinExistence type="predicted"/>
<evidence type="ECO:0000256" key="3">
    <source>
        <dbReference type="SAM" id="MobiDB-lite"/>
    </source>
</evidence>
<sequence length="290" mass="33821">MGIWPIPTLDELSRQVLLRNEALAISALEKLPVILFPALFEEAFSNQCTGIVKAMVVAWPFPYLRVRGMMNTFDSEIFHAVLEGLDVLLTQRVCPTRGELRVLDFQRLPCEFRTLQAGTEDGICSAGKPPPTQELRPRIKVRVDLYFSSRMEKAEMYLLQWAQQRKDSLQLCCKDVKIVMQSLENARTFLSVFELEYIKVLELTVDWSWCTLAQFSTYLPEMRNLHTVYLAHIHWNMRWQLGVFHFQNEHQELRNVWAPIEDDGCSTKTKSKKQVEKPDPEPEKETNGWW</sequence>
<keyword evidence="4" id="KW-1185">Reference proteome</keyword>
<dbReference type="InterPro" id="IPR050694">
    <property type="entry name" value="LRRC14/PRAME"/>
</dbReference>
<evidence type="ECO:0000256" key="1">
    <source>
        <dbReference type="ARBA" id="ARBA00022614"/>
    </source>
</evidence>
<evidence type="ECO:0000256" key="2">
    <source>
        <dbReference type="ARBA" id="ARBA00022737"/>
    </source>
</evidence>
<name>A0ABM0L611_MICOH</name>
<protein>
    <submittedName>
        <fullName evidence="5">PRAME family member 27-like</fullName>
    </submittedName>
</protein>
<feature type="compositionally biased region" description="Basic and acidic residues" evidence="3">
    <location>
        <begin position="273"/>
        <end position="290"/>
    </location>
</feature>
<feature type="region of interest" description="Disordered" evidence="3">
    <location>
        <begin position="263"/>
        <end position="290"/>
    </location>
</feature>
<dbReference type="Proteomes" id="UP000694915">
    <property type="component" value="Linkage group LG1"/>
</dbReference>
<reference evidence="5" key="1">
    <citation type="submission" date="2025-08" db="UniProtKB">
        <authorList>
            <consortium name="RefSeq"/>
        </authorList>
    </citation>
    <scope>IDENTIFICATION</scope>
</reference>
<dbReference type="RefSeq" id="XP_005359673.1">
    <property type="nucleotide sequence ID" value="XM_005359616.1"/>
</dbReference>
<accession>A0ABM0L611</accession>
<dbReference type="GeneID" id="101991947"/>
<dbReference type="PANTHER" id="PTHR14224">
    <property type="entry name" value="SIMILAR TO PREFERENTIALLY EXPRESSED ANTIGEN IN MELANOMA-LIKE 3"/>
    <property type="match status" value="1"/>
</dbReference>
<keyword evidence="2" id="KW-0677">Repeat</keyword>
<evidence type="ECO:0000313" key="4">
    <source>
        <dbReference type="Proteomes" id="UP000694915"/>
    </source>
</evidence>
<organism evidence="4 5">
    <name type="scientific">Microtus ochrogaster</name>
    <name type="common">Prairie vole</name>
    <dbReference type="NCBI Taxonomy" id="79684"/>
    <lineage>
        <taxon>Eukaryota</taxon>
        <taxon>Metazoa</taxon>
        <taxon>Chordata</taxon>
        <taxon>Craniata</taxon>
        <taxon>Vertebrata</taxon>
        <taxon>Euteleostomi</taxon>
        <taxon>Mammalia</taxon>
        <taxon>Eutheria</taxon>
        <taxon>Euarchontoglires</taxon>
        <taxon>Glires</taxon>
        <taxon>Rodentia</taxon>
        <taxon>Myomorpha</taxon>
        <taxon>Muroidea</taxon>
        <taxon>Cricetidae</taxon>
        <taxon>Arvicolinae</taxon>
        <taxon>Microtus</taxon>
    </lineage>
</organism>